<evidence type="ECO:0000313" key="1">
    <source>
        <dbReference type="EMBL" id="JAD80572.1"/>
    </source>
</evidence>
<protein>
    <submittedName>
        <fullName evidence="1">Uncharacterized protein</fullName>
    </submittedName>
</protein>
<dbReference type="AlphaFoldDB" id="A0A0A9DA07"/>
<name>A0A0A9DA07_ARUDO</name>
<organism evidence="1">
    <name type="scientific">Arundo donax</name>
    <name type="common">Giant reed</name>
    <name type="synonym">Donax arundinaceus</name>
    <dbReference type="NCBI Taxonomy" id="35708"/>
    <lineage>
        <taxon>Eukaryota</taxon>
        <taxon>Viridiplantae</taxon>
        <taxon>Streptophyta</taxon>
        <taxon>Embryophyta</taxon>
        <taxon>Tracheophyta</taxon>
        <taxon>Spermatophyta</taxon>
        <taxon>Magnoliopsida</taxon>
        <taxon>Liliopsida</taxon>
        <taxon>Poales</taxon>
        <taxon>Poaceae</taxon>
        <taxon>PACMAD clade</taxon>
        <taxon>Arundinoideae</taxon>
        <taxon>Arundineae</taxon>
        <taxon>Arundo</taxon>
    </lineage>
</organism>
<reference evidence="1" key="2">
    <citation type="journal article" date="2015" name="Data Brief">
        <title>Shoot transcriptome of the giant reed, Arundo donax.</title>
        <authorList>
            <person name="Barrero R.A."/>
            <person name="Guerrero F.D."/>
            <person name="Moolhuijzen P."/>
            <person name="Goolsby J.A."/>
            <person name="Tidwell J."/>
            <person name="Bellgard S.E."/>
            <person name="Bellgard M.I."/>
        </authorList>
    </citation>
    <scope>NUCLEOTIDE SEQUENCE</scope>
    <source>
        <tissue evidence="1">Shoot tissue taken approximately 20 cm above the soil surface</tissue>
    </source>
</reference>
<dbReference type="EMBL" id="GBRH01217323">
    <property type="protein sequence ID" value="JAD80572.1"/>
    <property type="molecule type" value="Transcribed_RNA"/>
</dbReference>
<sequence>MSGNLYNGLCLLSRERDTTTPCYVYECRLSKAMIKMLETPSIYPYLYFVDQLKY</sequence>
<reference evidence="1" key="1">
    <citation type="submission" date="2014-09" db="EMBL/GenBank/DDBJ databases">
        <authorList>
            <person name="Magalhaes I.L.F."/>
            <person name="Oliveira U."/>
            <person name="Santos F.R."/>
            <person name="Vidigal T.H.D.A."/>
            <person name="Brescovit A.D."/>
            <person name="Santos A.J."/>
        </authorList>
    </citation>
    <scope>NUCLEOTIDE SEQUENCE</scope>
    <source>
        <tissue evidence="1">Shoot tissue taken approximately 20 cm above the soil surface</tissue>
    </source>
</reference>
<proteinExistence type="predicted"/>
<accession>A0A0A9DA07</accession>